<evidence type="ECO:0000313" key="2">
    <source>
        <dbReference type="Proteomes" id="UP000095143"/>
    </source>
</evidence>
<dbReference type="EMBL" id="MDEN01000069">
    <property type="protein sequence ID" value="OCX11278.1"/>
    <property type="molecule type" value="Genomic_DNA"/>
</dbReference>
<reference evidence="1 2" key="1">
    <citation type="submission" date="2016-08" db="EMBL/GenBank/DDBJ databases">
        <title>Whole genome sequence of Pseudomonas graminis strain UASWS1507, a potential biological control agent for agriculture.</title>
        <authorList>
            <person name="Crovadore J."/>
            <person name="Calmin G."/>
            <person name="Chablais R."/>
            <person name="Cochard B."/>
            <person name="Lefort F."/>
        </authorList>
    </citation>
    <scope>NUCLEOTIDE SEQUENCE [LARGE SCALE GENOMIC DNA]</scope>
    <source>
        <strain evidence="1 2">UASWS1507</strain>
    </source>
</reference>
<sequence length="139" mass="15729">MQKTLILDRLAQLNLKNRFALRLKEEMAKLIEVDAFMPMRKGSIDLTWLAARIGATRQIFYARRGNPEVHILLAMLNEFLESSIATLPGGAPLNIENSRLQTELTLIKQENSTLKQQLRSARHVLNMIHAGGIVLSDRP</sequence>
<organism evidence="1 2">
    <name type="scientific">Pseudomonas graminis</name>
    <dbReference type="NCBI Taxonomy" id="158627"/>
    <lineage>
        <taxon>Bacteria</taxon>
        <taxon>Pseudomonadati</taxon>
        <taxon>Pseudomonadota</taxon>
        <taxon>Gammaproteobacteria</taxon>
        <taxon>Pseudomonadales</taxon>
        <taxon>Pseudomonadaceae</taxon>
        <taxon>Pseudomonas</taxon>
    </lineage>
</organism>
<evidence type="ECO:0000313" key="1">
    <source>
        <dbReference type="EMBL" id="OCX11278.1"/>
    </source>
</evidence>
<name>A0A1C2D965_9PSED</name>
<protein>
    <submittedName>
        <fullName evidence="1">Uncharacterized protein</fullName>
    </submittedName>
</protein>
<proteinExistence type="predicted"/>
<gene>
    <name evidence="1" type="ORF">BBI10_24095</name>
</gene>
<comment type="caution">
    <text evidence="1">The sequence shown here is derived from an EMBL/GenBank/DDBJ whole genome shotgun (WGS) entry which is preliminary data.</text>
</comment>
<dbReference type="Proteomes" id="UP000095143">
    <property type="component" value="Unassembled WGS sequence"/>
</dbReference>
<dbReference type="AlphaFoldDB" id="A0A1C2D965"/>
<accession>A0A1C2D965</accession>